<gene>
    <name evidence="1" type="ORF">HKBW3S43_01460</name>
</gene>
<evidence type="ECO:0000313" key="1">
    <source>
        <dbReference type="EMBL" id="GFP35671.1"/>
    </source>
</evidence>
<accession>A0A6V8PY59</accession>
<organism evidence="1 2">
    <name type="scientific">Candidatus Hakubella thermalkaliphila</name>
    <dbReference type="NCBI Taxonomy" id="2754717"/>
    <lineage>
        <taxon>Bacteria</taxon>
        <taxon>Bacillati</taxon>
        <taxon>Actinomycetota</taxon>
        <taxon>Actinomycetota incertae sedis</taxon>
        <taxon>Candidatus Hakubellales</taxon>
        <taxon>Candidatus Hakubellaceae</taxon>
        <taxon>Candidatus Hakubella</taxon>
    </lineage>
</organism>
<name>A0A6V8PY59_9ACTN</name>
<evidence type="ECO:0000313" key="2">
    <source>
        <dbReference type="Proteomes" id="UP000576480"/>
    </source>
</evidence>
<dbReference type="AlphaFoldDB" id="A0A6V8PY59"/>
<reference evidence="1 2" key="1">
    <citation type="journal article" date="2020" name="Front. Microbiol.">
        <title>Single-cell genomics of novel Actinobacteria with the Wood-Ljungdahl pathway discovered in a serpentinizing system.</title>
        <authorList>
            <person name="Merino N."/>
            <person name="Kawai M."/>
            <person name="Boyd E.S."/>
            <person name="Colman D.R."/>
            <person name="McGlynn S.E."/>
            <person name="Nealson K.H."/>
            <person name="Kurokawa K."/>
            <person name="Hongoh Y."/>
        </authorList>
    </citation>
    <scope>NUCLEOTIDE SEQUENCE [LARGE SCALE GENOMIC DNA]</scope>
    <source>
        <strain evidence="1 2">S43</strain>
    </source>
</reference>
<proteinExistence type="predicted"/>
<comment type="caution">
    <text evidence="1">The sequence shown here is derived from an EMBL/GenBank/DDBJ whole genome shotgun (WGS) entry which is preliminary data.</text>
</comment>
<sequence length="101" mass="11759">MFIPIRVMLTMGKLLEGVVSLRGNVELTPLAARLSHLGSFFLFDLCPYDKYDNTYRGKVNDFLRIGVLRRKELSSVQRVWQRQRGKVQASEVLRMWCRGLL</sequence>
<protein>
    <submittedName>
        <fullName evidence="1">Uncharacterized protein</fullName>
    </submittedName>
</protein>
<dbReference type="EMBL" id="BLSB01000169">
    <property type="protein sequence ID" value="GFP35671.1"/>
    <property type="molecule type" value="Genomic_DNA"/>
</dbReference>
<dbReference type="Proteomes" id="UP000576480">
    <property type="component" value="Unassembled WGS sequence"/>
</dbReference>